<dbReference type="PANTHER" id="PTHR13166">
    <property type="entry name" value="PROTEIN C6ORF149"/>
    <property type="match status" value="1"/>
</dbReference>
<dbReference type="InterPro" id="IPR051522">
    <property type="entry name" value="ISC_assembly_LYR"/>
</dbReference>
<organism evidence="3 4">
    <name type="scientific">Xylocopa violacea</name>
    <name type="common">Violet carpenter bee</name>
    <name type="synonym">Apis violacea</name>
    <dbReference type="NCBI Taxonomy" id="135666"/>
    <lineage>
        <taxon>Eukaryota</taxon>
        <taxon>Metazoa</taxon>
        <taxon>Ecdysozoa</taxon>
        <taxon>Arthropoda</taxon>
        <taxon>Hexapoda</taxon>
        <taxon>Insecta</taxon>
        <taxon>Pterygota</taxon>
        <taxon>Neoptera</taxon>
        <taxon>Endopterygota</taxon>
        <taxon>Hymenoptera</taxon>
        <taxon>Apocrita</taxon>
        <taxon>Aculeata</taxon>
        <taxon>Apoidea</taxon>
        <taxon>Anthophila</taxon>
        <taxon>Apidae</taxon>
        <taxon>Xylocopa</taxon>
        <taxon>Xylocopa</taxon>
    </lineage>
</organism>
<evidence type="ECO:0000313" key="3">
    <source>
        <dbReference type="EMBL" id="CAL7934724.1"/>
    </source>
</evidence>
<dbReference type="Proteomes" id="UP001642520">
    <property type="component" value="Unassembled WGS sequence"/>
</dbReference>
<feature type="domain" description="Complex 1 LYR protein" evidence="2">
    <location>
        <begin position="8"/>
        <end position="63"/>
    </location>
</feature>
<comment type="similarity">
    <text evidence="1">Belongs to the complex I LYR family.</text>
</comment>
<protein>
    <recommendedName>
        <fullName evidence="2">Complex 1 LYR protein domain-containing protein</fullName>
    </recommendedName>
</protein>
<proteinExistence type="inferred from homology"/>
<keyword evidence="4" id="KW-1185">Reference proteome</keyword>
<sequence>MAGSRDAILSLYRNLIRESKKWNSYNYRMYALRKIRHEFQEHKTIQDKDRINECYNKGVESLEIIKRQVVIGSLYSTRPLIIETIGNRG</sequence>
<dbReference type="Pfam" id="PF05347">
    <property type="entry name" value="Complex1_LYR"/>
    <property type="match status" value="1"/>
</dbReference>
<reference evidence="3 4" key="1">
    <citation type="submission" date="2024-08" db="EMBL/GenBank/DDBJ databases">
        <authorList>
            <person name="Will J Nash"/>
            <person name="Angela Man"/>
            <person name="Seanna McTaggart"/>
            <person name="Kendall Baker"/>
            <person name="Tom Barker"/>
            <person name="Leah Catchpole"/>
            <person name="Alex Durrant"/>
            <person name="Karim Gharbi"/>
            <person name="Naomi Irish"/>
            <person name="Gemy Kaithakottil"/>
            <person name="Debby Ku"/>
            <person name="Aaliyah Providence"/>
            <person name="Felix Shaw"/>
            <person name="David Swarbreck"/>
            <person name="Chris Watkins"/>
            <person name="Ann M. McCartney"/>
            <person name="Giulio Formenti"/>
            <person name="Alice Mouton"/>
            <person name="Noel Vella"/>
            <person name="Bjorn M von Reumont"/>
            <person name="Adriana Vella"/>
            <person name="Wilfried Haerty"/>
        </authorList>
    </citation>
    <scope>NUCLEOTIDE SEQUENCE [LARGE SCALE GENOMIC DNA]</scope>
</reference>
<name>A0ABP1N466_XYLVO</name>
<evidence type="ECO:0000313" key="4">
    <source>
        <dbReference type="Proteomes" id="UP001642520"/>
    </source>
</evidence>
<comment type="caution">
    <text evidence="3">The sequence shown here is derived from an EMBL/GenBank/DDBJ whole genome shotgun (WGS) entry which is preliminary data.</text>
</comment>
<dbReference type="EMBL" id="CAXAJV020001281">
    <property type="protein sequence ID" value="CAL7934724.1"/>
    <property type="molecule type" value="Genomic_DNA"/>
</dbReference>
<evidence type="ECO:0000256" key="1">
    <source>
        <dbReference type="ARBA" id="ARBA00009508"/>
    </source>
</evidence>
<gene>
    <name evidence="3" type="ORF">XYLVIOL_LOCUS1186</name>
</gene>
<evidence type="ECO:0000259" key="2">
    <source>
        <dbReference type="Pfam" id="PF05347"/>
    </source>
</evidence>
<accession>A0ABP1N466</accession>
<dbReference type="InterPro" id="IPR008011">
    <property type="entry name" value="Complex1_LYR_dom"/>
</dbReference>
<dbReference type="PANTHER" id="PTHR13166:SF7">
    <property type="entry name" value="LYR MOTIF-CONTAINING PROTEIN 4"/>
    <property type="match status" value="1"/>
</dbReference>
<dbReference type="InterPro" id="IPR045297">
    <property type="entry name" value="Complex1_LYR_LYRM4"/>
</dbReference>
<dbReference type="CDD" id="cd20264">
    <property type="entry name" value="Complex1_LYR_LYRM4"/>
    <property type="match status" value="1"/>
</dbReference>